<dbReference type="Pfam" id="PF04307">
    <property type="entry name" value="YdjM"/>
    <property type="match status" value="1"/>
</dbReference>
<keyword evidence="1" id="KW-1133">Transmembrane helix</keyword>
<accession>A0A2W5TMM7</accession>
<organism evidence="2 3">
    <name type="scientific">Archangium gephyra</name>
    <dbReference type="NCBI Taxonomy" id="48"/>
    <lineage>
        <taxon>Bacteria</taxon>
        <taxon>Pseudomonadati</taxon>
        <taxon>Myxococcota</taxon>
        <taxon>Myxococcia</taxon>
        <taxon>Myxococcales</taxon>
        <taxon>Cystobacterineae</taxon>
        <taxon>Archangiaceae</taxon>
        <taxon>Archangium</taxon>
    </lineage>
</organism>
<comment type="caution">
    <text evidence="2">The sequence shown here is derived from an EMBL/GenBank/DDBJ whole genome shotgun (WGS) entry which is preliminary data.</text>
</comment>
<evidence type="ECO:0000313" key="2">
    <source>
        <dbReference type="EMBL" id="PZR15067.1"/>
    </source>
</evidence>
<feature type="transmembrane region" description="Helical" evidence="1">
    <location>
        <begin position="138"/>
        <end position="159"/>
    </location>
</feature>
<evidence type="ECO:0000256" key="1">
    <source>
        <dbReference type="SAM" id="Phobius"/>
    </source>
</evidence>
<gene>
    <name evidence="2" type="ORF">DI536_09855</name>
</gene>
<dbReference type="EMBL" id="QFQP01000006">
    <property type="protein sequence ID" value="PZR15067.1"/>
    <property type="molecule type" value="Genomic_DNA"/>
</dbReference>
<keyword evidence="1" id="KW-0812">Transmembrane</keyword>
<dbReference type="PANTHER" id="PTHR35531">
    <property type="entry name" value="INNER MEMBRANE PROTEIN YBCI-RELATED"/>
    <property type="match status" value="1"/>
</dbReference>
<evidence type="ECO:0000313" key="3">
    <source>
        <dbReference type="Proteomes" id="UP000249061"/>
    </source>
</evidence>
<dbReference type="PANTHER" id="PTHR35531:SF1">
    <property type="entry name" value="INNER MEMBRANE PROTEIN YBCI-RELATED"/>
    <property type="match status" value="1"/>
</dbReference>
<dbReference type="Proteomes" id="UP000249061">
    <property type="component" value="Unassembled WGS sequence"/>
</dbReference>
<dbReference type="GO" id="GO:0016787">
    <property type="term" value="F:hydrolase activity"/>
    <property type="evidence" value="ECO:0007669"/>
    <property type="project" value="UniProtKB-KW"/>
</dbReference>
<protein>
    <submittedName>
        <fullName evidence="2">Metal-dependent hydrolase</fullName>
    </submittedName>
</protein>
<feature type="transmembrane region" description="Helical" evidence="1">
    <location>
        <begin position="58"/>
        <end position="76"/>
    </location>
</feature>
<dbReference type="InterPro" id="IPR007404">
    <property type="entry name" value="YdjM-like"/>
</dbReference>
<dbReference type="AlphaFoldDB" id="A0A2W5TMM7"/>
<reference evidence="2 3" key="1">
    <citation type="submission" date="2017-08" db="EMBL/GenBank/DDBJ databases">
        <title>Infants hospitalized years apart are colonized by the same room-sourced microbial strains.</title>
        <authorList>
            <person name="Brooks B."/>
            <person name="Olm M.R."/>
            <person name="Firek B.A."/>
            <person name="Baker R."/>
            <person name="Thomas B.C."/>
            <person name="Morowitz M.J."/>
            <person name="Banfield J.F."/>
        </authorList>
    </citation>
    <scope>NUCLEOTIDE SEQUENCE [LARGE SCALE GENOMIC DNA]</scope>
    <source>
        <strain evidence="2">S2_003_000_R2_14</strain>
    </source>
</reference>
<proteinExistence type="predicted"/>
<name>A0A2W5TMM7_9BACT</name>
<keyword evidence="2" id="KW-0378">Hydrolase</keyword>
<keyword evidence="1" id="KW-0472">Membrane</keyword>
<sequence length="169" mass="18129">MASFGHVAVGIAAARVCDGEFRWKTMVALAAFSLVPDLDVIAFKFGIPYAAPFGHRGATHSILFAIFAGVVAFALTRDRKAMLTLFLVVLSHPLLDSLTDGGLGVALWWPFSDERVFSPWTPIPVAPIGKGMLSARGAYVMFVEAAVSLPFILLAHLFAPKRAHSESSS</sequence>